<proteinExistence type="predicted"/>
<organism evidence="2 3">
    <name type="scientific">Ancylostoma caninum</name>
    <name type="common">Dog hookworm</name>
    <dbReference type="NCBI Taxonomy" id="29170"/>
    <lineage>
        <taxon>Eukaryota</taxon>
        <taxon>Metazoa</taxon>
        <taxon>Ecdysozoa</taxon>
        <taxon>Nematoda</taxon>
        <taxon>Chromadorea</taxon>
        <taxon>Rhabditida</taxon>
        <taxon>Rhabditina</taxon>
        <taxon>Rhabditomorpha</taxon>
        <taxon>Strongyloidea</taxon>
        <taxon>Ancylostomatidae</taxon>
        <taxon>Ancylostomatinae</taxon>
        <taxon>Ancylostoma</taxon>
    </lineage>
</organism>
<sequence length="155" mass="16895">MCSSYNGKSVYGVNSTFSAESTAVSDIYKLTKKSETSASLSSHISQRLRDRSDSSESGSESIGGTIYSKEFPRTSKSSESSLITAKSPKSAATTNSKLDTETWPDLSIACIDGDEPSGFTKEIMQGDMYNQILEDLLDHERSAARDFRIVCEVSF</sequence>
<feature type="compositionally biased region" description="Polar residues" evidence="1">
    <location>
        <begin position="74"/>
        <end position="84"/>
    </location>
</feature>
<dbReference type="Proteomes" id="UP000252519">
    <property type="component" value="Unassembled WGS sequence"/>
</dbReference>
<dbReference type="AlphaFoldDB" id="A0A368G5D7"/>
<protein>
    <submittedName>
        <fullName evidence="2">Uncharacterized protein</fullName>
    </submittedName>
</protein>
<reference evidence="2 3" key="1">
    <citation type="submission" date="2014-10" db="EMBL/GenBank/DDBJ databases">
        <title>Draft genome of the hookworm Ancylostoma caninum.</title>
        <authorList>
            <person name="Mitreva M."/>
        </authorList>
    </citation>
    <scope>NUCLEOTIDE SEQUENCE [LARGE SCALE GENOMIC DNA]</scope>
    <source>
        <strain evidence="2 3">Baltimore</strain>
    </source>
</reference>
<accession>A0A368G5D7</accession>
<keyword evidence="3" id="KW-1185">Reference proteome</keyword>
<gene>
    <name evidence="2" type="ORF">ANCCAN_15886</name>
</gene>
<dbReference type="OrthoDB" id="10621854at2759"/>
<comment type="caution">
    <text evidence="2">The sequence shown here is derived from an EMBL/GenBank/DDBJ whole genome shotgun (WGS) entry which is preliminary data.</text>
</comment>
<dbReference type="STRING" id="29170.A0A368G5D7"/>
<name>A0A368G5D7_ANCCA</name>
<feature type="region of interest" description="Disordered" evidence="1">
    <location>
        <begin position="33"/>
        <end position="98"/>
    </location>
</feature>
<evidence type="ECO:0000313" key="3">
    <source>
        <dbReference type="Proteomes" id="UP000252519"/>
    </source>
</evidence>
<feature type="compositionally biased region" description="Low complexity" evidence="1">
    <location>
        <begin position="55"/>
        <end position="68"/>
    </location>
</feature>
<dbReference type="EMBL" id="JOJR01000415">
    <property type="protein sequence ID" value="RCN38220.1"/>
    <property type="molecule type" value="Genomic_DNA"/>
</dbReference>
<evidence type="ECO:0000313" key="2">
    <source>
        <dbReference type="EMBL" id="RCN38220.1"/>
    </source>
</evidence>
<evidence type="ECO:0000256" key="1">
    <source>
        <dbReference type="SAM" id="MobiDB-lite"/>
    </source>
</evidence>